<dbReference type="PANTHER" id="PTHR43432:SF3">
    <property type="entry name" value="SLR0285 PROTEIN"/>
    <property type="match status" value="1"/>
</dbReference>
<comment type="caution">
    <text evidence="5">The sequence shown here is derived from an EMBL/GenBank/DDBJ whole genome shotgun (WGS) entry which is preliminary data.</text>
</comment>
<gene>
    <name evidence="5" type="ORF">A8990_1024</name>
</gene>
<evidence type="ECO:0000256" key="3">
    <source>
        <dbReference type="ARBA" id="ARBA00023014"/>
    </source>
</evidence>
<dbReference type="RefSeq" id="WP_116187394.1">
    <property type="nucleotide sequence ID" value="NZ_QTTN01000002.1"/>
</dbReference>
<organism evidence="5 6">
    <name type="scientific">Paenibacillus taihuensis</name>
    <dbReference type="NCBI Taxonomy" id="1156355"/>
    <lineage>
        <taxon>Bacteria</taxon>
        <taxon>Bacillati</taxon>
        <taxon>Bacillota</taxon>
        <taxon>Bacilli</taxon>
        <taxon>Bacillales</taxon>
        <taxon>Paenibacillaceae</taxon>
        <taxon>Paenibacillus</taxon>
    </lineage>
</organism>
<dbReference type="OrthoDB" id="9785699at2"/>
<dbReference type="SFLD" id="SFLDG01084">
    <property type="entry name" value="Uncharacterised_Radical_SAM_Su"/>
    <property type="match status" value="1"/>
</dbReference>
<dbReference type="GO" id="GO:0046872">
    <property type="term" value="F:metal ion binding"/>
    <property type="evidence" value="ECO:0007669"/>
    <property type="project" value="UniProtKB-KW"/>
</dbReference>
<keyword evidence="2" id="KW-0408">Iron</keyword>
<evidence type="ECO:0000259" key="4">
    <source>
        <dbReference type="PROSITE" id="PS51918"/>
    </source>
</evidence>
<evidence type="ECO:0000313" key="6">
    <source>
        <dbReference type="Proteomes" id="UP000256304"/>
    </source>
</evidence>
<dbReference type="Gene3D" id="3.80.30.30">
    <property type="match status" value="1"/>
</dbReference>
<sequence length="286" mass="31688">MSTDASKSASDHDAEVKAKAKKSTIRLLNPASGYLTGYSYTLNPYSGCVFGCSYCYVRRMPIALFRNEPWGEWVDAKPLDAAQFRKEWHKALTKGEVTVFMSSATDPYQPAEYKERVTRRVLEVMAEEPPAFVLVQTRSPLVERDIDLLQRLGKHVRVSMTVETDMESVRKELTPAAPPIAARLRAIRTLREAGIAVQAAVSPLLPCSEAFPALLAEAVERVVVDDFFRGDGSSGKRSAQLKMAERYAALGHGELYTPETADRFACALKRQMPEGAVYFGQAGFMP</sequence>
<dbReference type="InterPro" id="IPR007197">
    <property type="entry name" value="rSAM"/>
</dbReference>
<dbReference type="SFLD" id="SFLDS00029">
    <property type="entry name" value="Radical_SAM"/>
    <property type="match status" value="1"/>
</dbReference>
<dbReference type="SUPFAM" id="SSF102114">
    <property type="entry name" value="Radical SAM enzymes"/>
    <property type="match status" value="1"/>
</dbReference>
<dbReference type="Proteomes" id="UP000256304">
    <property type="component" value="Unassembled WGS sequence"/>
</dbReference>
<dbReference type="GO" id="GO:0051536">
    <property type="term" value="F:iron-sulfur cluster binding"/>
    <property type="evidence" value="ECO:0007669"/>
    <property type="project" value="UniProtKB-KW"/>
</dbReference>
<accession>A0A3D9SMZ4</accession>
<protein>
    <submittedName>
        <fullName evidence="5">DNA repair photolyase</fullName>
    </submittedName>
</protein>
<name>A0A3D9SMZ4_9BACL</name>
<dbReference type="EMBL" id="QTTN01000002">
    <property type="protein sequence ID" value="REE92924.1"/>
    <property type="molecule type" value="Genomic_DNA"/>
</dbReference>
<proteinExistence type="predicted"/>
<evidence type="ECO:0000313" key="5">
    <source>
        <dbReference type="EMBL" id="REE92924.1"/>
    </source>
</evidence>
<dbReference type="InterPro" id="IPR040086">
    <property type="entry name" value="MJ0683-like"/>
</dbReference>
<keyword evidence="3" id="KW-0411">Iron-sulfur</keyword>
<keyword evidence="1" id="KW-0479">Metal-binding</keyword>
<feature type="domain" description="Radical SAM core" evidence="4">
    <location>
        <begin position="34"/>
        <end position="267"/>
    </location>
</feature>
<dbReference type="GO" id="GO:0016829">
    <property type="term" value="F:lyase activity"/>
    <property type="evidence" value="ECO:0007669"/>
    <property type="project" value="UniProtKB-KW"/>
</dbReference>
<dbReference type="PROSITE" id="PS51918">
    <property type="entry name" value="RADICAL_SAM"/>
    <property type="match status" value="1"/>
</dbReference>
<reference evidence="5 6" key="1">
    <citation type="submission" date="2018-08" db="EMBL/GenBank/DDBJ databases">
        <title>Genomic Encyclopedia of Type Strains, Phase III (KMG-III): the genomes of soil and plant-associated and newly described type strains.</title>
        <authorList>
            <person name="Whitman W."/>
        </authorList>
    </citation>
    <scope>NUCLEOTIDE SEQUENCE [LARGE SCALE GENOMIC DNA]</scope>
    <source>
        <strain evidence="5 6">CGMCC 1.10966</strain>
    </source>
</reference>
<dbReference type="AlphaFoldDB" id="A0A3D9SMZ4"/>
<dbReference type="InterPro" id="IPR058240">
    <property type="entry name" value="rSAM_sf"/>
</dbReference>
<dbReference type="Pfam" id="PF04055">
    <property type="entry name" value="Radical_SAM"/>
    <property type="match status" value="1"/>
</dbReference>
<keyword evidence="6" id="KW-1185">Reference proteome</keyword>
<dbReference type="PANTHER" id="PTHR43432">
    <property type="entry name" value="SLR0285 PROTEIN"/>
    <property type="match status" value="1"/>
</dbReference>
<evidence type="ECO:0000256" key="2">
    <source>
        <dbReference type="ARBA" id="ARBA00023004"/>
    </source>
</evidence>
<evidence type="ECO:0000256" key="1">
    <source>
        <dbReference type="ARBA" id="ARBA00022723"/>
    </source>
</evidence>
<dbReference type="CDD" id="cd01335">
    <property type="entry name" value="Radical_SAM"/>
    <property type="match status" value="1"/>
</dbReference>
<keyword evidence="5" id="KW-0456">Lyase</keyword>